<sequence>MCSVVDVNVQQWAMSLLHQHQGLTPQLFSMLTRDQKFAGILTYLLQHVRPPEEQRVIKLNLRHATFTKQLRGVDDDEEGEDGSGTGLESHLRLRAALLDANMAINEEVKEINIINQRVEESRQSACEARRRTATLTAACSQTEVATNLYQNWTCYLDQIQQHGKGGSMDGSVTNVAVQRMVKGTLSELENVLPTVISKHNVSCEDIHQQKVTLWECVGDSLVECGPGALLSTLVGEVKAATRDLHTLTHQIDLAREARQLRLKCEMDGTFIDDSNPGGVVKGVRELLQLMCASHVQLCLQAHQDTTHTTSLTRALATLTNNISAAAKRKYSDEAVSACIVELVRENIALVGEKAALSTILALISNLQPRATKATQAREAVRAKHTRICTFEKKVQESLSTIHNLTAAVEEGWPEIENILKQLHASVEASLSLVTSPTPIPPHSLTTEGDFYTKLPLACLITTDCNGLGQRQKVKMLNTPLVWYSWDSTQPCWEVVSRIKQGMTSWEGVYQAVCEHQVQTNFLYTQLERLSFLRASTTQVELGKDKVITSQDMKKLKDDIDKHDKREEEEVVHLSEDFKKELNQCDELLAAVTTLLQDWWEQPAKNVQVKL</sequence>
<dbReference type="Proteomes" id="UP001286313">
    <property type="component" value="Unassembled WGS sequence"/>
</dbReference>
<accession>A0AAE1KFZ1</accession>
<protein>
    <submittedName>
        <fullName evidence="1">Uncharacterized protein</fullName>
    </submittedName>
</protein>
<evidence type="ECO:0000313" key="1">
    <source>
        <dbReference type="EMBL" id="KAK3870805.1"/>
    </source>
</evidence>
<name>A0AAE1KFZ1_PETCI</name>
<organism evidence="1 2">
    <name type="scientific">Petrolisthes cinctipes</name>
    <name type="common">Flat porcelain crab</name>
    <dbReference type="NCBI Taxonomy" id="88211"/>
    <lineage>
        <taxon>Eukaryota</taxon>
        <taxon>Metazoa</taxon>
        <taxon>Ecdysozoa</taxon>
        <taxon>Arthropoda</taxon>
        <taxon>Crustacea</taxon>
        <taxon>Multicrustacea</taxon>
        <taxon>Malacostraca</taxon>
        <taxon>Eumalacostraca</taxon>
        <taxon>Eucarida</taxon>
        <taxon>Decapoda</taxon>
        <taxon>Pleocyemata</taxon>
        <taxon>Anomura</taxon>
        <taxon>Galatheoidea</taxon>
        <taxon>Porcellanidae</taxon>
        <taxon>Petrolisthes</taxon>
    </lineage>
</organism>
<dbReference type="GO" id="GO:0005813">
    <property type="term" value="C:centrosome"/>
    <property type="evidence" value="ECO:0007669"/>
    <property type="project" value="TreeGrafter"/>
</dbReference>
<dbReference type="InterPro" id="IPR029131">
    <property type="entry name" value="HAUS5"/>
</dbReference>
<dbReference type="PANTHER" id="PTHR28588:SF1">
    <property type="entry name" value="HAUS AUGMIN-LIKE COMPLEX SUBUNIT 5"/>
    <property type="match status" value="1"/>
</dbReference>
<dbReference type="AlphaFoldDB" id="A0AAE1KFZ1"/>
<dbReference type="Pfam" id="PF14817">
    <property type="entry name" value="HAUS5"/>
    <property type="match status" value="1"/>
</dbReference>
<evidence type="ECO:0000313" key="2">
    <source>
        <dbReference type="Proteomes" id="UP001286313"/>
    </source>
</evidence>
<dbReference type="PANTHER" id="PTHR28588">
    <property type="entry name" value="HAUS AUGMIN-LIKE COMPLEX SUBUNIT 5"/>
    <property type="match status" value="1"/>
</dbReference>
<dbReference type="GO" id="GO:0070652">
    <property type="term" value="C:HAUS complex"/>
    <property type="evidence" value="ECO:0007669"/>
    <property type="project" value="InterPro"/>
</dbReference>
<dbReference type="EMBL" id="JAWQEG010002606">
    <property type="protein sequence ID" value="KAK3870805.1"/>
    <property type="molecule type" value="Genomic_DNA"/>
</dbReference>
<dbReference type="GO" id="GO:0051225">
    <property type="term" value="P:spindle assembly"/>
    <property type="evidence" value="ECO:0007669"/>
    <property type="project" value="InterPro"/>
</dbReference>
<reference evidence="1" key="1">
    <citation type="submission" date="2023-10" db="EMBL/GenBank/DDBJ databases">
        <title>Genome assemblies of two species of porcelain crab, Petrolisthes cinctipes and Petrolisthes manimaculis (Anomura: Porcellanidae).</title>
        <authorList>
            <person name="Angst P."/>
        </authorList>
    </citation>
    <scope>NUCLEOTIDE SEQUENCE</scope>
    <source>
        <strain evidence="1">PB745_01</strain>
        <tissue evidence="1">Gill</tissue>
    </source>
</reference>
<comment type="caution">
    <text evidence="1">The sequence shown here is derived from an EMBL/GenBank/DDBJ whole genome shotgun (WGS) entry which is preliminary data.</text>
</comment>
<gene>
    <name evidence="1" type="ORF">Pcinc_024000</name>
</gene>
<dbReference type="GO" id="GO:0007098">
    <property type="term" value="P:centrosome cycle"/>
    <property type="evidence" value="ECO:0007669"/>
    <property type="project" value="TreeGrafter"/>
</dbReference>
<proteinExistence type="predicted"/>
<keyword evidence="2" id="KW-1185">Reference proteome</keyword>